<keyword evidence="2 4" id="KW-0863">Zinc-finger</keyword>
<dbReference type="GO" id="GO:0016567">
    <property type="term" value="P:protein ubiquitination"/>
    <property type="evidence" value="ECO:0007669"/>
    <property type="project" value="TreeGrafter"/>
</dbReference>
<evidence type="ECO:0000256" key="1">
    <source>
        <dbReference type="ARBA" id="ARBA00022723"/>
    </source>
</evidence>
<evidence type="ECO:0000259" key="5">
    <source>
        <dbReference type="PROSITE" id="PS50089"/>
    </source>
</evidence>
<dbReference type="GO" id="GO:0061630">
    <property type="term" value="F:ubiquitin protein ligase activity"/>
    <property type="evidence" value="ECO:0007669"/>
    <property type="project" value="TreeGrafter"/>
</dbReference>
<gene>
    <name evidence="6" type="ORF">SUGI_1524520</name>
</gene>
<dbReference type="Pfam" id="PF13639">
    <property type="entry name" value="zf-RING_2"/>
    <property type="match status" value="1"/>
</dbReference>
<keyword evidence="3" id="KW-0862">Zinc</keyword>
<accession>A0AAD3NUJ2</accession>
<name>A0AAD3NUJ2_CRYJA</name>
<keyword evidence="1" id="KW-0479">Metal-binding</keyword>
<evidence type="ECO:0000313" key="6">
    <source>
        <dbReference type="EMBL" id="GLJ59836.1"/>
    </source>
</evidence>
<sequence length="202" mass="24033">MQMQMQEEKKMCYRENELVEWCKSLECRMGDLRMEATTLFMQANCLMERETLPRRLQHLNSRHDLLHSEFLLIEVHEDRLPADIRWLRGVFNTLYSILRNIVKITENERKARKLVEGLPIVTVSDFHVDDGLFCGVCRDDFILGEEVREIPCMIGHIFHSHCIWPWLEDHNTCPICTTPFFMENEASSLPEDRDYSVHEKNY</sequence>
<dbReference type="PANTHER" id="PTHR15710">
    <property type="entry name" value="E3 UBIQUITIN-PROTEIN LIGASE PRAJA"/>
    <property type="match status" value="1"/>
</dbReference>
<dbReference type="PROSITE" id="PS50089">
    <property type="entry name" value="ZF_RING_2"/>
    <property type="match status" value="1"/>
</dbReference>
<dbReference type="Gene3D" id="3.30.40.10">
    <property type="entry name" value="Zinc/RING finger domain, C3HC4 (zinc finger)"/>
    <property type="match status" value="1"/>
</dbReference>
<evidence type="ECO:0000256" key="4">
    <source>
        <dbReference type="PROSITE-ProRule" id="PRU00175"/>
    </source>
</evidence>
<dbReference type="GO" id="GO:0005737">
    <property type="term" value="C:cytoplasm"/>
    <property type="evidence" value="ECO:0007669"/>
    <property type="project" value="TreeGrafter"/>
</dbReference>
<protein>
    <recommendedName>
        <fullName evidence="5">RING-type domain-containing protein</fullName>
    </recommendedName>
</protein>
<evidence type="ECO:0000256" key="3">
    <source>
        <dbReference type="ARBA" id="ARBA00022833"/>
    </source>
</evidence>
<keyword evidence="7" id="KW-1185">Reference proteome</keyword>
<dbReference type="Proteomes" id="UP001234787">
    <property type="component" value="Unassembled WGS sequence"/>
</dbReference>
<dbReference type="EMBL" id="BSEH01001868">
    <property type="protein sequence ID" value="GLJ59836.1"/>
    <property type="molecule type" value="Genomic_DNA"/>
</dbReference>
<comment type="caution">
    <text evidence="6">The sequence shown here is derived from an EMBL/GenBank/DDBJ whole genome shotgun (WGS) entry which is preliminary data.</text>
</comment>
<dbReference type="InterPro" id="IPR001841">
    <property type="entry name" value="Znf_RING"/>
</dbReference>
<dbReference type="PANTHER" id="PTHR15710:SF243">
    <property type="entry name" value="E3 UBIQUITIN-PROTEIN LIGASE PRAJA-2 ISOFORM X1"/>
    <property type="match status" value="1"/>
</dbReference>
<dbReference type="SUPFAM" id="SSF57850">
    <property type="entry name" value="RING/U-box"/>
    <property type="match status" value="1"/>
</dbReference>
<reference evidence="6" key="1">
    <citation type="submission" date="2022-12" db="EMBL/GenBank/DDBJ databases">
        <title>Chromosome-Level Genome Assembly of Japanese Cedar (Cryptomeriajaponica D. Don).</title>
        <authorList>
            <person name="Fujino T."/>
            <person name="Yamaguchi K."/>
            <person name="Yokoyama T."/>
            <person name="Hamanaka T."/>
            <person name="Harazono Y."/>
            <person name="Kamada H."/>
            <person name="Kobayashi W."/>
            <person name="Ujino-Ihara T."/>
            <person name="Uchiyama K."/>
            <person name="Matsumoto A."/>
            <person name="Izuno A."/>
            <person name="Tsumura Y."/>
            <person name="Toyoda A."/>
            <person name="Shigenobu S."/>
            <person name="Moriguchi Y."/>
            <person name="Ueno S."/>
            <person name="Kasahara M."/>
        </authorList>
    </citation>
    <scope>NUCLEOTIDE SEQUENCE</scope>
</reference>
<dbReference type="InterPro" id="IPR013083">
    <property type="entry name" value="Znf_RING/FYVE/PHD"/>
</dbReference>
<proteinExistence type="predicted"/>
<dbReference type="AlphaFoldDB" id="A0AAD3NUJ2"/>
<dbReference type="GO" id="GO:0008270">
    <property type="term" value="F:zinc ion binding"/>
    <property type="evidence" value="ECO:0007669"/>
    <property type="project" value="UniProtKB-KW"/>
</dbReference>
<organism evidence="6 7">
    <name type="scientific">Cryptomeria japonica</name>
    <name type="common">Japanese cedar</name>
    <name type="synonym">Cupressus japonica</name>
    <dbReference type="NCBI Taxonomy" id="3369"/>
    <lineage>
        <taxon>Eukaryota</taxon>
        <taxon>Viridiplantae</taxon>
        <taxon>Streptophyta</taxon>
        <taxon>Embryophyta</taxon>
        <taxon>Tracheophyta</taxon>
        <taxon>Spermatophyta</taxon>
        <taxon>Pinopsida</taxon>
        <taxon>Pinidae</taxon>
        <taxon>Conifers II</taxon>
        <taxon>Cupressales</taxon>
        <taxon>Cupressaceae</taxon>
        <taxon>Cryptomeria</taxon>
    </lineage>
</organism>
<evidence type="ECO:0000256" key="2">
    <source>
        <dbReference type="ARBA" id="ARBA00022771"/>
    </source>
</evidence>
<evidence type="ECO:0000313" key="7">
    <source>
        <dbReference type="Proteomes" id="UP001234787"/>
    </source>
</evidence>
<feature type="domain" description="RING-type" evidence="5">
    <location>
        <begin position="134"/>
        <end position="177"/>
    </location>
</feature>